<dbReference type="GO" id="GO:0046872">
    <property type="term" value="F:metal ion binding"/>
    <property type="evidence" value="ECO:0007669"/>
    <property type="project" value="UniProtKB-KW"/>
</dbReference>
<dbReference type="GO" id="GO:0005737">
    <property type="term" value="C:cytoplasm"/>
    <property type="evidence" value="ECO:0007669"/>
    <property type="project" value="TreeGrafter"/>
</dbReference>
<evidence type="ECO:0000256" key="1">
    <source>
        <dbReference type="ARBA" id="ARBA00001638"/>
    </source>
</evidence>
<evidence type="ECO:0000256" key="2">
    <source>
        <dbReference type="ARBA" id="ARBA00001936"/>
    </source>
</evidence>
<comment type="subunit">
    <text evidence="4">Homodimer.</text>
</comment>
<keyword evidence="7" id="KW-0378">Hydrolase</keyword>
<dbReference type="InterPro" id="IPR003607">
    <property type="entry name" value="HD/PDEase_dom"/>
</dbReference>
<protein>
    <recommendedName>
        <fullName evidence="5">5'-deoxynucleotidase</fullName>
        <ecNumber evidence="5">3.1.3.89</ecNumber>
    </recommendedName>
</protein>
<comment type="catalytic activity">
    <reaction evidence="1">
        <text>a 2'-deoxyribonucleoside 5'-phosphate + H2O = a 2'-deoxyribonucleoside + phosphate</text>
        <dbReference type="Rhea" id="RHEA:36167"/>
        <dbReference type="ChEBI" id="CHEBI:15377"/>
        <dbReference type="ChEBI" id="CHEBI:18274"/>
        <dbReference type="ChEBI" id="CHEBI:43474"/>
        <dbReference type="ChEBI" id="CHEBI:65317"/>
        <dbReference type="EC" id="3.1.3.89"/>
    </reaction>
</comment>
<accession>A0A1F6F2G9</accession>
<reference evidence="9 10" key="1">
    <citation type="journal article" date="2016" name="Nat. Commun.">
        <title>Thousands of microbial genomes shed light on interconnected biogeochemical processes in an aquifer system.</title>
        <authorList>
            <person name="Anantharaman K."/>
            <person name="Brown C.T."/>
            <person name="Hug L.A."/>
            <person name="Sharon I."/>
            <person name="Castelle C.J."/>
            <person name="Probst A.J."/>
            <person name="Thomas B.C."/>
            <person name="Singh A."/>
            <person name="Wilkins M.J."/>
            <person name="Karaoz U."/>
            <person name="Brodie E.L."/>
            <person name="Williams K.H."/>
            <person name="Hubbard S.S."/>
            <person name="Banfield J.F."/>
        </authorList>
    </citation>
    <scope>NUCLEOTIDE SEQUENCE [LARGE SCALE GENOMIC DNA]</scope>
</reference>
<comment type="cofactor">
    <cofactor evidence="2">
        <name>Mn(2+)</name>
        <dbReference type="ChEBI" id="CHEBI:29035"/>
    </cofactor>
</comment>
<organism evidence="9 10">
    <name type="scientific">Candidatus Kaiserbacteria bacterium RIFCSPLOWO2_02_FULL_55_12</name>
    <dbReference type="NCBI Taxonomy" id="1798522"/>
    <lineage>
        <taxon>Bacteria</taxon>
        <taxon>Candidatus Kaiseribacteriota</taxon>
    </lineage>
</organism>
<dbReference type="Pfam" id="PF13023">
    <property type="entry name" value="HD_3"/>
    <property type="match status" value="1"/>
</dbReference>
<comment type="cofactor">
    <cofactor evidence="3">
        <name>Co(2+)</name>
        <dbReference type="ChEBI" id="CHEBI:48828"/>
    </cofactor>
</comment>
<evidence type="ECO:0000313" key="9">
    <source>
        <dbReference type="EMBL" id="OGG80065.1"/>
    </source>
</evidence>
<dbReference type="InterPro" id="IPR039356">
    <property type="entry name" value="YfbR/HDDC2"/>
</dbReference>
<evidence type="ECO:0000313" key="10">
    <source>
        <dbReference type="Proteomes" id="UP000178919"/>
    </source>
</evidence>
<dbReference type="AlphaFoldDB" id="A0A1F6F2G9"/>
<sequence length="209" mass="24560">MKTIIHIIDQSDGEIMNIIRQLQIAYKLKRTLRYNTTRNFDVHSESVAEHVFSLFFLAQYFLPLEDPNRTLNVELLYQIMLFHDFGEITHGDVPYHVKTKEHEEQERKDAIAIFASFPWPLAQIAHDRWSSYAAQQGPEARFAYALDKVEPLFELLDSINEKTLKRIKFSYQDSNGKKMLATEGFPIMRKFVEVAQRDMLKRGVFWTGE</sequence>
<evidence type="ECO:0000259" key="8">
    <source>
        <dbReference type="SMART" id="SM00471"/>
    </source>
</evidence>
<dbReference type="PANTHER" id="PTHR11845">
    <property type="entry name" value="5'-DEOXYNUCLEOTIDASE HDDC2"/>
    <property type="match status" value="1"/>
</dbReference>
<comment type="caution">
    <text evidence="9">The sequence shown here is derived from an EMBL/GenBank/DDBJ whole genome shotgun (WGS) entry which is preliminary data.</text>
</comment>
<dbReference type="PANTHER" id="PTHR11845:SF13">
    <property type="entry name" value="5'-DEOXYNUCLEOTIDASE HDDC2"/>
    <property type="match status" value="1"/>
</dbReference>
<dbReference type="SUPFAM" id="SSF109604">
    <property type="entry name" value="HD-domain/PDEase-like"/>
    <property type="match status" value="1"/>
</dbReference>
<dbReference type="GO" id="GO:0002953">
    <property type="term" value="F:5'-deoxynucleotidase activity"/>
    <property type="evidence" value="ECO:0007669"/>
    <property type="project" value="UniProtKB-EC"/>
</dbReference>
<name>A0A1F6F2G9_9BACT</name>
<evidence type="ECO:0000256" key="3">
    <source>
        <dbReference type="ARBA" id="ARBA00001941"/>
    </source>
</evidence>
<keyword evidence="6" id="KW-0479">Metal-binding</keyword>
<gene>
    <name evidence="9" type="ORF">A3J11_01130</name>
</gene>
<feature type="domain" description="HD/PDEase" evidence="8">
    <location>
        <begin position="43"/>
        <end position="161"/>
    </location>
</feature>
<evidence type="ECO:0000256" key="5">
    <source>
        <dbReference type="ARBA" id="ARBA00012964"/>
    </source>
</evidence>
<dbReference type="InterPro" id="IPR006674">
    <property type="entry name" value="HD_domain"/>
</dbReference>
<dbReference type="EC" id="3.1.3.89" evidence="5"/>
<dbReference type="Gene3D" id="1.10.3210.10">
    <property type="entry name" value="Hypothetical protein af1432"/>
    <property type="match status" value="1"/>
</dbReference>
<dbReference type="SMART" id="SM00471">
    <property type="entry name" value="HDc"/>
    <property type="match status" value="1"/>
</dbReference>
<proteinExistence type="predicted"/>
<dbReference type="Proteomes" id="UP000178919">
    <property type="component" value="Unassembled WGS sequence"/>
</dbReference>
<evidence type="ECO:0000256" key="4">
    <source>
        <dbReference type="ARBA" id="ARBA00011738"/>
    </source>
</evidence>
<dbReference type="EMBL" id="MFMJ01000003">
    <property type="protein sequence ID" value="OGG80065.1"/>
    <property type="molecule type" value="Genomic_DNA"/>
</dbReference>
<evidence type="ECO:0000256" key="7">
    <source>
        <dbReference type="ARBA" id="ARBA00022801"/>
    </source>
</evidence>
<evidence type="ECO:0000256" key="6">
    <source>
        <dbReference type="ARBA" id="ARBA00022723"/>
    </source>
</evidence>